<sequence>MRTKTDGFVLKQTETGERSDGWLRLDFTETEKWLRKEVLLFDANGERAADGFHWVSRERRADAETGFQSSQRILGRRDNEQRTSSASFIAEEATTTANQ</sequence>
<reference evidence="2" key="1">
    <citation type="submission" date="2023-03" db="UniProtKB">
        <authorList>
            <consortium name="EnsemblPlants"/>
        </authorList>
    </citation>
    <scope>IDENTIFICATION</scope>
</reference>
<protein>
    <submittedName>
        <fullName evidence="2">Uncharacterized protein</fullName>
    </submittedName>
</protein>
<feature type="compositionally biased region" description="Polar residues" evidence="1">
    <location>
        <begin position="82"/>
        <end position="99"/>
    </location>
</feature>
<proteinExistence type="predicted"/>
<accession>A0A9I9DCA9</accession>
<name>A0A9I9DCA9_CUCME</name>
<organism evidence="2">
    <name type="scientific">Cucumis melo</name>
    <name type="common">Muskmelon</name>
    <dbReference type="NCBI Taxonomy" id="3656"/>
    <lineage>
        <taxon>Eukaryota</taxon>
        <taxon>Viridiplantae</taxon>
        <taxon>Streptophyta</taxon>
        <taxon>Embryophyta</taxon>
        <taxon>Tracheophyta</taxon>
        <taxon>Spermatophyta</taxon>
        <taxon>Magnoliopsida</taxon>
        <taxon>eudicotyledons</taxon>
        <taxon>Gunneridae</taxon>
        <taxon>Pentapetalae</taxon>
        <taxon>rosids</taxon>
        <taxon>fabids</taxon>
        <taxon>Cucurbitales</taxon>
        <taxon>Cucurbitaceae</taxon>
        <taxon>Benincaseae</taxon>
        <taxon>Cucumis</taxon>
    </lineage>
</organism>
<feature type="region of interest" description="Disordered" evidence="1">
    <location>
        <begin position="75"/>
        <end position="99"/>
    </location>
</feature>
<dbReference type="EnsemblPlants" id="MELO3C016561.2.1">
    <property type="protein sequence ID" value="MELO3C016561.2.1"/>
    <property type="gene ID" value="MELO3C016561.2"/>
</dbReference>
<dbReference type="Gramene" id="MELO3C016561.2.1">
    <property type="protein sequence ID" value="MELO3C016561.2.1"/>
    <property type="gene ID" value="MELO3C016561.2"/>
</dbReference>
<evidence type="ECO:0000313" key="2">
    <source>
        <dbReference type="EnsemblPlants" id="MELO3C016561.2.1"/>
    </source>
</evidence>
<dbReference type="AlphaFoldDB" id="A0A9I9DCA9"/>
<evidence type="ECO:0000256" key="1">
    <source>
        <dbReference type="SAM" id="MobiDB-lite"/>
    </source>
</evidence>